<accession>A0AC60QM02</accession>
<organism evidence="1 2">
    <name type="scientific">Ixodes persulcatus</name>
    <name type="common">Taiga tick</name>
    <dbReference type="NCBI Taxonomy" id="34615"/>
    <lineage>
        <taxon>Eukaryota</taxon>
        <taxon>Metazoa</taxon>
        <taxon>Ecdysozoa</taxon>
        <taxon>Arthropoda</taxon>
        <taxon>Chelicerata</taxon>
        <taxon>Arachnida</taxon>
        <taxon>Acari</taxon>
        <taxon>Parasitiformes</taxon>
        <taxon>Ixodida</taxon>
        <taxon>Ixodoidea</taxon>
        <taxon>Ixodidae</taxon>
        <taxon>Ixodinae</taxon>
        <taxon>Ixodes</taxon>
    </lineage>
</organism>
<gene>
    <name evidence="1" type="ORF">HPB47_019349</name>
</gene>
<feature type="non-terminal residue" evidence="1">
    <location>
        <position position="423"/>
    </location>
</feature>
<proteinExistence type="predicted"/>
<evidence type="ECO:0000313" key="1">
    <source>
        <dbReference type="EMBL" id="KAG0434108.1"/>
    </source>
</evidence>
<evidence type="ECO:0000313" key="2">
    <source>
        <dbReference type="Proteomes" id="UP000805193"/>
    </source>
</evidence>
<reference evidence="1 2" key="1">
    <citation type="journal article" date="2020" name="Cell">
        <title>Large-Scale Comparative Analyses of Tick Genomes Elucidate Their Genetic Diversity and Vector Capacities.</title>
        <authorList>
            <consortium name="Tick Genome and Microbiome Consortium (TIGMIC)"/>
            <person name="Jia N."/>
            <person name="Wang J."/>
            <person name="Shi W."/>
            <person name="Du L."/>
            <person name="Sun Y."/>
            <person name="Zhan W."/>
            <person name="Jiang J.F."/>
            <person name="Wang Q."/>
            <person name="Zhang B."/>
            <person name="Ji P."/>
            <person name="Bell-Sakyi L."/>
            <person name="Cui X.M."/>
            <person name="Yuan T.T."/>
            <person name="Jiang B.G."/>
            <person name="Yang W.F."/>
            <person name="Lam T.T."/>
            <person name="Chang Q.C."/>
            <person name="Ding S.J."/>
            <person name="Wang X.J."/>
            <person name="Zhu J.G."/>
            <person name="Ruan X.D."/>
            <person name="Zhao L."/>
            <person name="Wei J.T."/>
            <person name="Ye R.Z."/>
            <person name="Que T.C."/>
            <person name="Du C.H."/>
            <person name="Zhou Y.H."/>
            <person name="Cheng J.X."/>
            <person name="Dai P.F."/>
            <person name="Guo W.B."/>
            <person name="Han X.H."/>
            <person name="Huang E.J."/>
            <person name="Li L.F."/>
            <person name="Wei W."/>
            <person name="Gao Y.C."/>
            <person name="Liu J.Z."/>
            <person name="Shao H.Z."/>
            <person name="Wang X."/>
            <person name="Wang C.C."/>
            <person name="Yang T.C."/>
            <person name="Huo Q.B."/>
            <person name="Li W."/>
            <person name="Chen H.Y."/>
            <person name="Chen S.E."/>
            <person name="Zhou L.G."/>
            <person name="Ni X.B."/>
            <person name="Tian J.H."/>
            <person name="Sheng Y."/>
            <person name="Liu T."/>
            <person name="Pan Y.S."/>
            <person name="Xia L.Y."/>
            <person name="Li J."/>
            <person name="Zhao F."/>
            <person name="Cao W.C."/>
        </authorList>
    </citation>
    <scope>NUCLEOTIDE SEQUENCE [LARGE SCALE GENOMIC DNA]</scope>
    <source>
        <strain evidence="1">Iper-2018</strain>
    </source>
</reference>
<keyword evidence="2" id="KW-1185">Reference proteome</keyword>
<dbReference type="Proteomes" id="UP000805193">
    <property type="component" value="Unassembled WGS sequence"/>
</dbReference>
<comment type="caution">
    <text evidence="1">The sequence shown here is derived from an EMBL/GenBank/DDBJ whole genome shotgun (WGS) entry which is preliminary data.</text>
</comment>
<name>A0AC60QM02_IXOPE</name>
<sequence>MAIRDQPGSSARAPPARRSVTMEKPSKTCPVGDACVPVQGAEAPPFVEGDQALLVLNKDKPAALDMNEPGCPNRKLTEMLPDDKMVEYRGDDEISPLYRRSPALQDRSPVDEEVGDKARLPVSVARPGHELSLDPTIIRFISSDAALDEGYMEGGEAHSQNPQAEKQISVLLEATQNITLRYQVVGTMGNTTGNTLEDKSESRVSNITQPRQMRETAADFVSKSPRALSSSDEMLYFKEKGELTKSSTYDEHYLPRNSRERPSSGIKDMPLLEVLEKSEFPVSSTEKAKRRVKRYYRREEDFFSGSPSLSSTESLVQLDLSNIPTETSELVGYHCQRQEASGGSGADNVEESLTSWYSFDSEHRGSRRSEVALCDTKGSESRALEVGSGHGLFADDLELDLPRSASAAAGSGQQAARDTSQYI</sequence>
<dbReference type="EMBL" id="JABSTQ010008748">
    <property type="protein sequence ID" value="KAG0434108.1"/>
    <property type="molecule type" value="Genomic_DNA"/>
</dbReference>
<protein>
    <submittedName>
        <fullName evidence="1">Uncharacterized protein</fullName>
    </submittedName>
</protein>